<dbReference type="eggNOG" id="COG1476">
    <property type="taxonomic scope" value="Bacteria"/>
</dbReference>
<dbReference type="InterPro" id="IPR010982">
    <property type="entry name" value="Lambda_DNA-bd_dom_sf"/>
</dbReference>
<dbReference type="KEGG" id="aba:Acid345_1141"/>
<dbReference type="PROSITE" id="PS50943">
    <property type="entry name" value="HTH_CROC1"/>
    <property type="match status" value="1"/>
</dbReference>
<dbReference type="PANTHER" id="PTHR46797:SF23">
    <property type="entry name" value="HTH-TYPE TRANSCRIPTIONAL REGULATOR SUTR"/>
    <property type="match status" value="1"/>
</dbReference>
<feature type="domain" description="HTH cro/C1-type" evidence="4">
    <location>
        <begin position="16"/>
        <end position="70"/>
    </location>
</feature>
<dbReference type="PANTHER" id="PTHR46797">
    <property type="entry name" value="HTH-TYPE TRANSCRIPTIONAL REGULATOR"/>
    <property type="match status" value="1"/>
</dbReference>
<evidence type="ECO:0000259" key="4">
    <source>
        <dbReference type="PROSITE" id="PS50943"/>
    </source>
</evidence>
<dbReference type="Gene3D" id="1.10.260.40">
    <property type="entry name" value="lambda repressor-like DNA-binding domains"/>
    <property type="match status" value="1"/>
</dbReference>
<dbReference type="GO" id="GO:0005829">
    <property type="term" value="C:cytosol"/>
    <property type="evidence" value="ECO:0007669"/>
    <property type="project" value="TreeGrafter"/>
</dbReference>
<dbReference type="Pfam" id="PF01381">
    <property type="entry name" value="HTH_3"/>
    <property type="match status" value="1"/>
</dbReference>
<keyword evidence="6" id="KW-1185">Reference proteome</keyword>
<keyword evidence="1" id="KW-0805">Transcription regulation</keyword>
<organism evidence="5 6">
    <name type="scientific">Koribacter versatilis (strain Ellin345)</name>
    <dbReference type="NCBI Taxonomy" id="204669"/>
    <lineage>
        <taxon>Bacteria</taxon>
        <taxon>Pseudomonadati</taxon>
        <taxon>Acidobacteriota</taxon>
        <taxon>Terriglobia</taxon>
        <taxon>Terriglobales</taxon>
        <taxon>Candidatus Korobacteraceae</taxon>
        <taxon>Candidatus Korobacter</taxon>
    </lineage>
</organism>
<dbReference type="EMBL" id="CP000360">
    <property type="protein sequence ID" value="ABF40144.1"/>
    <property type="molecule type" value="Genomic_DNA"/>
</dbReference>
<accession>Q1ISK6</accession>
<gene>
    <name evidence="5" type="ordered locus">Acid345_1141</name>
</gene>
<sequence length="74" mass="8270">MSSDKHALLLAVGKRIRALRIQKGWTQTDMAVYLDINRGHISDIERGKREAGLITLQIIARGLDTTMARLLKGL</sequence>
<dbReference type="RefSeq" id="WP_011521946.1">
    <property type="nucleotide sequence ID" value="NC_008009.1"/>
</dbReference>
<keyword evidence="2" id="KW-0238">DNA-binding</keyword>
<dbReference type="Proteomes" id="UP000002432">
    <property type="component" value="Chromosome"/>
</dbReference>
<dbReference type="InterPro" id="IPR050807">
    <property type="entry name" value="TransReg_Diox_bact_type"/>
</dbReference>
<evidence type="ECO:0000256" key="1">
    <source>
        <dbReference type="ARBA" id="ARBA00023015"/>
    </source>
</evidence>
<evidence type="ECO:0000256" key="2">
    <source>
        <dbReference type="ARBA" id="ARBA00023125"/>
    </source>
</evidence>
<dbReference type="CDD" id="cd00093">
    <property type="entry name" value="HTH_XRE"/>
    <property type="match status" value="1"/>
</dbReference>
<evidence type="ECO:0000313" key="6">
    <source>
        <dbReference type="Proteomes" id="UP000002432"/>
    </source>
</evidence>
<dbReference type="InterPro" id="IPR001387">
    <property type="entry name" value="Cro/C1-type_HTH"/>
</dbReference>
<keyword evidence="3" id="KW-0804">Transcription</keyword>
<proteinExistence type="predicted"/>
<evidence type="ECO:0000256" key="3">
    <source>
        <dbReference type="ARBA" id="ARBA00023163"/>
    </source>
</evidence>
<evidence type="ECO:0000313" key="5">
    <source>
        <dbReference type="EMBL" id="ABF40144.1"/>
    </source>
</evidence>
<dbReference type="SUPFAM" id="SSF47413">
    <property type="entry name" value="lambda repressor-like DNA-binding domains"/>
    <property type="match status" value="1"/>
</dbReference>
<dbReference type="EnsemblBacteria" id="ABF40144">
    <property type="protein sequence ID" value="ABF40144"/>
    <property type="gene ID" value="Acid345_1141"/>
</dbReference>
<protein>
    <submittedName>
        <fullName evidence="5">Transcriptional regulator, XRE family</fullName>
    </submittedName>
</protein>
<dbReference type="HOGENOM" id="CLU_066192_29_4_0"/>
<name>Q1ISK6_KORVE</name>
<dbReference type="STRING" id="204669.Acid345_1141"/>
<dbReference type="AlphaFoldDB" id="Q1ISK6"/>
<dbReference type="SMART" id="SM00530">
    <property type="entry name" value="HTH_XRE"/>
    <property type="match status" value="1"/>
</dbReference>
<dbReference type="GO" id="GO:0003700">
    <property type="term" value="F:DNA-binding transcription factor activity"/>
    <property type="evidence" value="ECO:0007669"/>
    <property type="project" value="TreeGrafter"/>
</dbReference>
<reference evidence="5 6" key="1">
    <citation type="journal article" date="2009" name="Appl. Environ. Microbiol.">
        <title>Three genomes from the phylum Acidobacteria provide insight into the lifestyles of these microorganisms in soils.</title>
        <authorList>
            <person name="Ward N.L."/>
            <person name="Challacombe J.F."/>
            <person name="Janssen P.H."/>
            <person name="Henrissat B."/>
            <person name="Coutinho P.M."/>
            <person name="Wu M."/>
            <person name="Xie G."/>
            <person name="Haft D.H."/>
            <person name="Sait M."/>
            <person name="Badger J."/>
            <person name="Barabote R.D."/>
            <person name="Bradley B."/>
            <person name="Brettin T.S."/>
            <person name="Brinkac L.M."/>
            <person name="Bruce D."/>
            <person name="Creasy T."/>
            <person name="Daugherty S.C."/>
            <person name="Davidsen T.M."/>
            <person name="DeBoy R.T."/>
            <person name="Detter J.C."/>
            <person name="Dodson R.J."/>
            <person name="Durkin A.S."/>
            <person name="Ganapathy A."/>
            <person name="Gwinn-Giglio M."/>
            <person name="Han C.S."/>
            <person name="Khouri H."/>
            <person name="Kiss H."/>
            <person name="Kothari S.P."/>
            <person name="Madupu R."/>
            <person name="Nelson K.E."/>
            <person name="Nelson W.C."/>
            <person name="Paulsen I."/>
            <person name="Penn K."/>
            <person name="Ren Q."/>
            <person name="Rosovitz M.J."/>
            <person name="Selengut J.D."/>
            <person name="Shrivastava S."/>
            <person name="Sullivan S.A."/>
            <person name="Tapia R."/>
            <person name="Thompson L.S."/>
            <person name="Watkins K.L."/>
            <person name="Yang Q."/>
            <person name="Yu C."/>
            <person name="Zafar N."/>
            <person name="Zhou L."/>
            <person name="Kuske C.R."/>
        </authorList>
    </citation>
    <scope>NUCLEOTIDE SEQUENCE [LARGE SCALE GENOMIC DNA]</scope>
    <source>
        <strain evidence="5 6">Ellin345</strain>
    </source>
</reference>
<dbReference type="GO" id="GO:0003677">
    <property type="term" value="F:DNA binding"/>
    <property type="evidence" value="ECO:0007669"/>
    <property type="project" value="UniProtKB-KW"/>
</dbReference>